<name>A0A1Z5K2A1_FISSO</name>
<dbReference type="EMBL" id="BDSP01000147">
    <property type="protein sequence ID" value="GAX20384.1"/>
    <property type="molecule type" value="Genomic_DNA"/>
</dbReference>
<keyword evidence="1" id="KW-0472">Membrane</keyword>
<reference evidence="2 3" key="1">
    <citation type="journal article" date="2015" name="Plant Cell">
        <title>Oil accumulation by the oleaginous diatom Fistulifera solaris as revealed by the genome and transcriptome.</title>
        <authorList>
            <person name="Tanaka T."/>
            <person name="Maeda Y."/>
            <person name="Veluchamy A."/>
            <person name="Tanaka M."/>
            <person name="Abida H."/>
            <person name="Marechal E."/>
            <person name="Bowler C."/>
            <person name="Muto M."/>
            <person name="Sunaga Y."/>
            <person name="Tanaka M."/>
            <person name="Yoshino T."/>
            <person name="Taniguchi T."/>
            <person name="Fukuda Y."/>
            <person name="Nemoto M."/>
            <person name="Matsumoto M."/>
            <person name="Wong P.S."/>
            <person name="Aburatani S."/>
            <person name="Fujibuchi W."/>
        </authorList>
    </citation>
    <scope>NUCLEOTIDE SEQUENCE [LARGE SCALE GENOMIC DNA]</scope>
    <source>
        <strain evidence="2 3">JPCC DA0580</strain>
    </source>
</reference>
<feature type="transmembrane region" description="Helical" evidence="1">
    <location>
        <begin position="235"/>
        <end position="253"/>
    </location>
</feature>
<dbReference type="InParanoid" id="A0A1Z5K2A1"/>
<dbReference type="AlphaFoldDB" id="A0A1Z5K2A1"/>
<protein>
    <recommendedName>
        <fullName evidence="4">Tryptophan-rich sensory protein</fullName>
    </recommendedName>
</protein>
<gene>
    <name evidence="2" type="ORF">FisN_9Hh097</name>
</gene>
<evidence type="ECO:0000313" key="2">
    <source>
        <dbReference type="EMBL" id="GAX20384.1"/>
    </source>
</evidence>
<keyword evidence="1" id="KW-1133">Transmembrane helix</keyword>
<dbReference type="Proteomes" id="UP000198406">
    <property type="component" value="Unassembled WGS sequence"/>
</dbReference>
<keyword evidence="3" id="KW-1185">Reference proteome</keyword>
<feature type="transmembrane region" description="Helical" evidence="1">
    <location>
        <begin position="12"/>
        <end position="32"/>
    </location>
</feature>
<organism evidence="2 3">
    <name type="scientific">Fistulifera solaris</name>
    <name type="common">Oleaginous diatom</name>
    <dbReference type="NCBI Taxonomy" id="1519565"/>
    <lineage>
        <taxon>Eukaryota</taxon>
        <taxon>Sar</taxon>
        <taxon>Stramenopiles</taxon>
        <taxon>Ochrophyta</taxon>
        <taxon>Bacillariophyta</taxon>
        <taxon>Bacillariophyceae</taxon>
        <taxon>Bacillariophycidae</taxon>
        <taxon>Naviculales</taxon>
        <taxon>Naviculaceae</taxon>
        <taxon>Fistulifera</taxon>
    </lineage>
</organism>
<dbReference type="OrthoDB" id="5586934at2759"/>
<feature type="transmembrane region" description="Helical" evidence="1">
    <location>
        <begin position="53"/>
        <end position="74"/>
    </location>
</feature>
<evidence type="ECO:0000256" key="1">
    <source>
        <dbReference type="SAM" id="Phobius"/>
    </source>
</evidence>
<feature type="transmembrane region" description="Helical" evidence="1">
    <location>
        <begin position="80"/>
        <end position="98"/>
    </location>
</feature>
<evidence type="ECO:0000313" key="3">
    <source>
        <dbReference type="Proteomes" id="UP000198406"/>
    </source>
</evidence>
<sequence length="273" mass="30371">MTTTTASNTSLPYWNLAAYIFNVAVTFGIGILRSPTNAELSEKYQTLVTPVGWAFAIWSLIFTLQGVWVAWPFFSEKKTSIIGYRYVWIVIAQAGWTLSFSHERIVASMLFMTALASFLWETVATLPPPATWKEYAVTHLPFTLHAGWITAATLVNANVVLVYLGVAAPTQYSAALMSLLSLFALAVSEVLRDHDWVIPATLAWAAYGIHRELSSPKFAIRITFSERQIGHLQQGAAWATMTIVALLVVRIGIRLTTRRRPLHQSSEAALLRE</sequence>
<proteinExistence type="predicted"/>
<feature type="transmembrane region" description="Helical" evidence="1">
    <location>
        <begin position="173"/>
        <end position="191"/>
    </location>
</feature>
<evidence type="ECO:0008006" key="4">
    <source>
        <dbReference type="Google" id="ProtNLM"/>
    </source>
</evidence>
<comment type="caution">
    <text evidence="2">The sequence shown here is derived from an EMBL/GenBank/DDBJ whole genome shotgun (WGS) entry which is preliminary data.</text>
</comment>
<accession>A0A1Z5K2A1</accession>
<feature type="transmembrane region" description="Helical" evidence="1">
    <location>
        <begin position="146"/>
        <end position="166"/>
    </location>
</feature>
<dbReference type="PANTHER" id="PTHR33802">
    <property type="entry name" value="SI:CH211-161H7.5-RELATED"/>
    <property type="match status" value="1"/>
</dbReference>
<keyword evidence="1" id="KW-0812">Transmembrane</keyword>
<dbReference type="PANTHER" id="PTHR33802:SF2">
    <property type="entry name" value="EF-HAND DOMAIN-CONTAINING PROTEIN"/>
    <property type="match status" value="1"/>
</dbReference>